<evidence type="ECO:0000256" key="8">
    <source>
        <dbReference type="ARBA" id="ARBA00023136"/>
    </source>
</evidence>
<dbReference type="InterPro" id="IPR038770">
    <property type="entry name" value="Na+/solute_symporter_sf"/>
</dbReference>
<dbReference type="EMBL" id="CP015118">
    <property type="protein sequence ID" value="ARN22140.1"/>
    <property type="molecule type" value="Genomic_DNA"/>
</dbReference>
<dbReference type="GO" id="GO:0015297">
    <property type="term" value="F:antiporter activity"/>
    <property type="evidence" value="ECO:0007669"/>
    <property type="project" value="UniProtKB-KW"/>
</dbReference>
<dbReference type="GO" id="GO:0005886">
    <property type="term" value="C:plasma membrane"/>
    <property type="evidence" value="ECO:0007669"/>
    <property type="project" value="UniProtKB-SubCell"/>
</dbReference>
<dbReference type="RefSeq" id="WP_085752437.1">
    <property type="nucleotide sequence ID" value="NZ_BSPR01000006.1"/>
</dbReference>
<dbReference type="InterPro" id="IPR005170">
    <property type="entry name" value="Transptr-assoc_dom"/>
</dbReference>
<evidence type="ECO:0000256" key="1">
    <source>
        <dbReference type="ARBA" id="ARBA00004651"/>
    </source>
</evidence>
<evidence type="ECO:0000256" key="4">
    <source>
        <dbReference type="ARBA" id="ARBA00022475"/>
    </source>
</evidence>
<dbReference type="KEGG" id="rgu:A4W93_20790"/>
<dbReference type="GO" id="GO:0050660">
    <property type="term" value="F:flavin adenine dinucleotide binding"/>
    <property type="evidence" value="ECO:0007669"/>
    <property type="project" value="InterPro"/>
</dbReference>
<evidence type="ECO:0000313" key="10">
    <source>
        <dbReference type="Proteomes" id="UP000193427"/>
    </source>
</evidence>
<dbReference type="NCBIfam" id="NF003716">
    <property type="entry name" value="PRK05326.1-3"/>
    <property type="match status" value="1"/>
</dbReference>
<dbReference type="PANTHER" id="PTHR32507:SF7">
    <property type="entry name" value="K(+)_H(+) ANTIPORTER NHAP2"/>
    <property type="match status" value="1"/>
</dbReference>
<keyword evidence="6" id="KW-1133">Transmembrane helix</keyword>
<dbReference type="GO" id="GO:1902600">
    <property type="term" value="P:proton transmembrane transport"/>
    <property type="evidence" value="ECO:0007669"/>
    <property type="project" value="InterPro"/>
</dbReference>
<proteinExistence type="predicted"/>
<accession>A0A1W6LD09</accession>
<reference evidence="9 10" key="1">
    <citation type="submission" date="2016-04" db="EMBL/GenBank/DDBJ databases">
        <title>Complete genome sequence of natural rubber-degrading, novel Gram-negative bacterium, Rhizobacter gummiphilus strain NS21.</title>
        <authorList>
            <person name="Tabata M."/>
            <person name="Kasai D."/>
            <person name="Fukuda M."/>
        </authorList>
    </citation>
    <scope>NUCLEOTIDE SEQUENCE [LARGE SCALE GENOMIC DNA]</scope>
    <source>
        <strain evidence="9 10">NS21</strain>
    </source>
</reference>
<evidence type="ECO:0000256" key="7">
    <source>
        <dbReference type="ARBA" id="ARBA00023065"/>
    </source>
</evidence>
<keyword evidence="4" id="KW-1003">Cell membrane</keyword>
<dbReference type="Pfam" id="PF00999">
    <property type="entry name" value="Na_H_Exchanger"/>
    <property type="match status" value="1"/>
</dbReference>
<dbReference type="InterPro" id="IPR036318">
    <property type="entry name" value="FAD-bd_PCMH-like_sf"/>
</dbReference>
<dbReference type="OrthoDB" id="9810759at2"/>
<dbReference type="AlphaFoldDB" id="A0A1W6LD09"/>
<evidence type="ECO:0000313" key="9">
    <source>
        <dbReference type="EMBL" id="ARN22140.1"/>
    </source>
</evidence>
<dbReference type="SUPFAM" id="SSF56176">
    <property type="entry name" value="FAD-binding/transporter-associated domain-like"/>
    <property type="match status" value="1"/>
</dbReference>
<dbReference type="PANTHER" id="PTHR32507">
    <property type="entry name" value="NA(+)/H(+) ANTIPORTER 1"/>
    <property type="match status" value="1"/>
</dbReference>
<evidence type="ECO:0000256" key="5">
    <source>
        <dbReference type="ARBA" id="ARBA00022692"/>
    </source>
</evidence>
<keyword evidence="7" id="KW-0406">Ion transport</keyword>
<evidence type="ECO:0000256" key="6">
    <source>
        <dbReference type="ARBA" id="ARBA00022989"/>
    </source>
</evidence>
<name>A0A1W6LD09_9BURK</name>
<evidence type="ECO:0000256" key="2">
    <source>
        <dbReference type="ARBA" id="ARBA00022448"/>
    </source>
</evidence>
<keyword evidence="10" id="KW-1185">Reference proteome</keyword>
<dbReference type="STRING" id="946333.A4W93_20790"/>
<keyword evidence="8" id="KW-0472">Membrane</keyword>
<comment type="subcellular location">
    <subcellularLocation>
        <location evidence="1">Cell membrane</location>
        <topology evidence="1">Multi-pass membrane protein</topology>
    </subcellularLocation>
</comment>
<keyword evidence="2" id="KW-0813">Transport</keyword>
<dbReference type="InterPro" id="IPR006153">
    <property type="entry name" value="Cation/H_exchanger_TM"/>
</dbReference>
<keyword evidence="5" id="KW-0812">Transmembrane</keyword>
<dbReference type="Proteomes" id="UP000193427">
    <property type="component" value="Chromosome"/>
</dbReference>
<dbReference type="NCBIfam" id="NF003715">
    <property type="entry name" value="PRK05326.1-2"/>
    <property type="match status" value="1"/>
</dbReference>
<organism evidence="9 10">
    <name type="scientific">Piscinibacter gummiphilus</name>
    <dbReference type="NCBI Taxonomy" id="946333"/>
    <lineage>
        <taxon>Bacteria</taxon>
        <taxon>Pseudomonadati</taxon>
        <taxon>Pseudomonadota</taxon>
        <taxon>Betaproteobacteria</taxon>
        <taxon>Burkholderiales</taxon>
        <taxon>Sphaerotilaceae</taxon>
        <taxon>Piscinibacter</taxon>
    </lineage>
</organism>
<evidence type="ECO:0000256" key="3">
    <source>
        <dbReference type="ARBA" id="ARBA00022449"/>
    </source>
</evidence>
<dbReference type="Gene3D" id="1.20.1530.20">
    <property type="match status" value="1"/>
</dbReference>
<gene>
    <name evidence="9" type="ORF">A4W93_20790</name>
</gene>
<sequence>MHTLYLILLAAGLLTLMSLVAGVMSARLGLSFLLVFLVAGMLVGVDGPGGVRFYDTQLTAWVGNAALAIILLEGGLSTRMATFRAGLKPAFGLATAGVAVTAAIVGAVAMAAMDVDWRYGLLLGAIVSSTDAAAVFSVLRHAGVQLDARVSSTLEVESGLNDPMAVFLTLALIDTIRADAGWAEALWLLARQAGFGTLVGLSAGWAMAWLLRAMHARAPNQGGLMALILLSAGFVVFASAGLVEGSGFLAVYLFGVRVRALADEASRGAAVALDGYAWAAQAGLFLLLGLLVSPHQMVEDAGRTLAVAATLIFVARPVAVALCLAPMRFSAREILFVGWVGLRGAVPIVLALFPLMAQVSGSYRFFNVAFAVVLLSLMLQGTFLSAVARWLRVVVEPNAAAADPVKLQGHLVLDGSLPLADVCHFFQVPLPAQPAASLSEWLGEALIAGADQLVWHGVVFEVLQRDDADIVRVRVTMERRPG</sequence>
<dbReference type="SMART" id="SM01091">
    <property type="entry name" value="CorC_HlyC"/>
    <property type="match status" value="1"/>
</dbReference>
<dbReference type="Pfam" id="PF03471">
    <property type="entry name" value="CorC_HlyC"/>
    <property type="match status" value="1"/>
</dbReference>
<keyword evidence="3" id="KW-0050">Antiport</keyword>
<protein>
    <submittedName>
        <fullName evidence="9">Uncharacterized protein</fullName>
    </submittedName>
</protein>